<proteinExistence type="predicted"/>
<gene>
    <name evidence="1" type="ORF">LCGC14_2196620</name>
</gene>
<sequence length="286" mass="32869">WKKVFAFALANECRNSDHPVECARAVANANAGVEEKSVAIQRGLMDNVKDYPLEYVERRKFTAEKRQEMVKEGYAMKDGSFPIENCEDVTFALRSLGRTSKPHKNVIAHIKRQIKFLKCDLTPPLQRKMIVIDRYISRSEQREMANSLDMNLIKRLGDQPIVRPDNYSSEVWNRLSPFAKTVRAEATRRMIERNYAQAVEDAQMVGWKVFVNHYAPEEHIFSRRVNTDTGELLIRSILVRKGESIKWELRHMSQFASGTIAAALPAGVIRHVQDHGLNIPYIEKGE</sequence>
<dbReference type="EMBL" id="LAZR01028859">
    <property type="protein sequence ID" value="KKL61305.1"/>
    <property type="molecule type" value="Genomic_DNA"/>
</dbReference>
<feature type="non-terminal residue" evidence="1">
    <location>
        <position position="1"/>
    </location>
</feature>
<name>A0A0F9FVE2_9ZZZZ</name>
<reference evidence="1" key="1">
    <citation type="journal article" date="2015" name="Nature">
        <title>Complex archaea that bridge the gap between prokaryotes and eukaryotes.</title>
        <authorList>
            <person name="Spang A."/>
            <person name="Saw J.H."/>
            <person name="Jorgensen S.L."/>
            <person name="Zaremba-Niedzwiedzka K."/>
            <person name="Martijn J."/>
            <person name="Lind A.E."/>
            <person name="van Eijk R."/>
            <person name="Schleper C."/>
            <person name="Guy L."/>
            <person name="Ettema T.J."/>
        </authorList>
    </citation>
    <scope>NUCLEOTIDE SEQUENCE</scope>
</reference>
<dbReference type="AlphaFoldDB" id="A0A0F9FVE2"/>
<evidence type="ECO:0000313" key="1">
    <source>
        <dbReference type="EMBL" id="KKL61305.1"/>
    </source>
</evidence>
<protein>
    <submittedName>
        <fullName evidence="1">Uncharacterized protein</fullName>
    </submittedName>
</protein>
<accession>A0A0F9FVE2</accession>
<comment type="caution">
    <text evidence="1">The sequence shown here is derived from an EMBL/GenBank/DDBJ whole genome shotgun (WGS) entry which is preliminary data.</text>
</comment>
<organism evidence="1">
    <name type="scientific">marine sediment metagenome</name>
    <dbReference type="NCBI Taxonomy" id="412755"/>
    <lineage>
        <taxon>unclassified sequences</taxon>
        <taxon>metagenomes</taxon>
        <taxon>ecological metagenomes</taxon>
    </lineage>
</organism>